<keyword evidence="2" id="KW-1185">Reference proteome</keyword>
<protein>
    <submittedName>
        <fullName evidence="1">Uncharacterized protein</fullName>
    </submittedName>
</protein>
<dbReference type="RefSeq" id="WP_009366786.1">
    <property type="nucleotide sequence ID" value="NZ_FOTC01000003.1"/>
</dbReference>
<proteinExistence type="predicted"/>
<dbReference type="Pfam" id="PF24018">
    <property type="entry name" value="DUF7331"/>
    <property type="match status" value="1"/>
</dbReference>
<gene>
    <name evidence="1" type="ORF">SAMN04487950_3018</name>
</gene>
<dbReference type="InterPro" id="IPR055755">
    <property type="entry name" value="DUF7331"/>
</dbReference>
<evidence type="ECO:0000313" key="2">
    <source>
        <dbReference type="Proteomes" id="UP000199607"/>
    </source>
</evidence>
<sequence>MEGETNGRRGRYETLVCDDGFVEMYDTRNEFAWLRADNAVPLDRVR</sequence>
<dbReference type="Proteomes" id="UP000199607">
    <property type="component" value="Unassembled WGS sequence"/>
</dbReference>
<organism evidence="1 2">
    <name type="scientific">Halogranum rubrum</name>
    <dbReference type="NCBI Taxonomy" id="553466"/>
    <lineage>
        <taxon>Archaea</taxon>
        <taxon>Methanobacteriati</taxon>
        <taxon>Methanobacteriota</taxon>
        <taxon>Stenosarchaea group</taxon>
        <taxon>Halobacteria</taxon>
        <taxon>Halobacteriales</taxon>
        <taxon>Haloferacaceae</taxon>
    </lineage>
</organism>
<reference evidence="2" key="1">
    <citation type="submission" date="2016-10" db="EMBL/GenBank/DDBJ databases">
        <authorList>
            <person name="Varghese N."/>
            <person name="Submissions S."/>
        </authorList>
    </citation>
    <scope>NUCLEOTIDE SEQUENCE [LARGE SCALE GENOMIC DNA]</scope>
    <source>
        <strain evidence="2">CGMCC 1.7738</strain>
    </source>
</reference>
<accession>A0A1I4G5F5</accession>
<dbReference type="AlphaFoldDB" id="A0A1I4G5F5"/>
<evidence type="ECO:0000313" key="1">
    <source>
        <dbReference type="EMBL" id="SFL24507.1"/>
    </source>
</evidence>
<name>A0A1I4G5F5_9EURY</name>
<dbReference type="EMBL" id="FOTC01000003">
    <property type="protein sequence ID" value="SFL24507.1"/>
    <property type="molecule type" value="Genomic_DNA"/>
</dbReference>
<dbReference type="STRING" id="553466.SAMN04487950_3018"/>